<dbReference type="EMBL" id="JAWWNJ010000004">
    <property type="protein sequence ID" value="KAK7057895.1"/>
    <property type="molecule type" value="Genomic_DNA"/>
</dbReference>
<sequence length="583" mass="66315">MTSSAKNLSDVLYTSSFPKSKFLPSSGQWAELFQIMRSNIPCSDLQIAHAHSLMADISNELVRYDQALDRRGTFSETVVSDRAELESFLHACQSVAKSLIRRLPNEILGRVFYFCHQEREFSFLPIREEARIEELRQELWWASGGNLRILSQVCSLWRGIVLDTPELWSHITLDLRSWADEWETREAPESLLQDDAMLQTALARSKAVPLKVELNAPKCHPLMLQTLVRSSSRWRSATLYFDCRMIPHLACVEGNLTSLEVLCLHVVTSEWDEDEDEALDEAALKQMIKFFSDAPRLQELDYRGPISVLENLPLKQLQQLVCNVEDGNDCLSLHRLMPEFTDLDLDVQLSLDTLAKSLPLNLPRVEASISSLGISCVRHCDRGFQGVLREVFEALTIPSLRHFGVAGEVTVWAIPVQWPHREGLALFERSKVAQNLRSLRFRDIIIREQELLECLAALPMVDDLSITDYAVLPGSMSSHNLITNKLLRKLTPNSVDRANTLAPNLMNVEFKTLGDFRDDILAAFIHGRVGHASRHLNLVPFNLSLVWMCRYMWKLGPKSQKLADVLQREGKLCFSVRDAEPTE</sequence>
<comment type="caution">
    <text evidence="2">The sequence shown here is derived from an EMBL/GenBank/DDBJ whole genome shotgun (WGS) entry which is preliminary data.</text>
</comment>
<evidence type="ECO:0000259" key="1">
    <source>
        <dbReference type="Pfam" id="PF12937"/>
    </source>
</evidence>
<accession>A0AAW0E573</accession>
<gene>
    <name evidence="2" type="ORF">R3P38DRAFT_2599469</name>
</gene>
<evidence type="ECO:0000313" key="2">
    <source>
        <dbReference type="EMBL" id="KAK7057895.1"/>
    </source>
</evidence>
<dbReference type="Proteomes" id="UP001362999">
    <property type="component" value="Unassembled WGS sequence"/>
</dbReference>
<dbReference type="InterPro" id="IPR001810">
    <property type="entry name" value="F-box_dom"/>
</dbReference>
<reference evidence="2 3" key="1">
    <citation type="journal article" date="2024" name="J Genomics">
        <title>Draft genome sequencing and assembly of Favolaschia claudopus CIRM-BRFM 2984 isolated from oak limbs.</title>
        <authorList>
            <person name="Navarro D."/>
            <person name="Drula E."/>
            <person name="Chaduli D."/>
            <person name="Cazenave R."/>
            <person name="Ahrendt S."/>
            <person name="Wang J."/>
            <person name="Lipzen A."/>
            <person name="Daum C."/>
            <person name="Barry K."/>
            <person name="Grigoriev I.V."/>
            <person name="Favel A."/>
            <person name="Rosso M.N."/>
            <person name="Martin F."/>
        </authorList>
    </citation>
    <scope>NUCLEOTIDE SEQUENCE [LARGE SCALE GENOMIC DNA]</scope>
    <source>
        <strain evidence="2 3">CIRM-BRFM 2984</strain>
    </source>
</reference>
<dbReference type="AlphaFoldDB" id="A0AAW0E573"/>
<name>A0AAW0E573_9AGAR</name>
<evidence type="ECO:0000313" key="3">
    <source>
        <dbReference type="Proteomes" id="UP001362999"/>
    </source>
</evidence>
<protein>
    <recommendedName>
        <fullName evidence="1">F-box domain-containing protein</fullName>
    </recommendedName>
</protein>
<feature type="domain" description="F-box" evidence="1">
    <location>
        <begin position="100"/>
        <end position="173"/>
    </location>
</feature>
<organism evidence="2 3">
    <name type="scientific">Favolaschia claudopus</name>
    <dbReference type="NCBI Taxonomy" id="2862362"/>
    <lineage>
        <taxon>Eukaryota</taxon>
        <taxon>Fungi</taxon>
        <taxon>Dikarya</taxon>
        <taxon>Basidiomycota</taxon>
        <taxon>Agaricomycotina</taxon>
        <taxon>Agaricomycetes</taxon>
        <taxon>Agaricomycetidae</taxon>
        <taxon>Agaricales</taxon>
        <taxon>Marasmiineae</taxon>
        <taxon>Mycenaceae</taxon>
        <taxon>Favolaschia</taxon>
    </lineage>
</organism>
<keyword evidence="3" id="KW-1185">Reference proteome</keyword>
<proteinExistence type="predicted"/>
<dbReference type="Pfam" id="PF12937">
    <property type="entry name" value="F-box-like"/>
    <property type="match status" value="1"/>
</dbReference>